<protein>
    <submittedName>
        <fullName evidence="3">Uncharacterized protein</fullName>
    </submittedName>
</protein>
<keyword evidence="2" id="KW-1133">Transmembrane helix</keyword>
<proteinExistence type="predicted"/>
<gene>
    <name evidence="3" type="ORF">OCTVUL_1B010986</name>
</gene>
<evidence type="ECO:0000256" key="1">
    <source>
        <dbReference type="SAM" id="MobiDB-lite"/>
    </source>
</evidence>
<keyword evidence="2" id="KW-0812">Transmembrane</keyword>
<accession>A0AA36AQX3</accession>
<feature type="region of interest" description="Disordered" evidence="1">
    <location>
        <begin position="1"/>
        <end position="79"/>
    </location>
</feature>
<dbReference type="AlphaFoldDB" id="A0AA36AQX3"/>
<organism evidence="3 4">
    <name type="scientific">Octopus vulgaris</name>
    <name type="common">Common octopus</name>
    <dbReference type="NCBI Taxonomy" id="6645"/>
    <lineage>
        <taxon>Eukaryota</taxon>
        <taxon>Metazoa</taxon>
        <taxon>Spiralia</taxon>
        <taxon>Lophotrochozoa</taxon>
        <taxon>Mollusca</taxon>
        <taxon>Cephalopoda</taxon>
        <taxon>Coleoidea</taxon>
        <taxon>Octopodiformes</taxon>
        <taxon>Octopoda</taxon>
        <taxon>Incirrata</taxon>
        <taxon>Octopodidae</taxon>
        <taxon>Octopus</taxon>
    </lineage>
</organism>
<evidence type="ECO:0000313" key="4">
    <source>
        <dbReference type="Proteomes" id="UP001162480"/>
    </source>
</evidence>
<feature type="compositionally biased region" description="Polar residues" evidence="1">
    <location>
        <begin position="67"/>
        <end position="79"/>
    </location>
</feature>
<keyword evidence="4" id="KW-1185">Reference proteome</keyword>
<name>A0AA36AQX3_OCTVU</name>
<evidence type="ECO:0000256" key="2">
    <source>
        <dbReference type="SAM" id="Phobius"/>
    </source>
</evidence>
<dbReference type="EMBL" id="OX597816">
    <property type="protein sequence ID" value="CAI9720489.1"/>
    <property type="molecule type" value="Genomic_DNA"/>
</dbReference>
<keyword evidence="2" id="KW-0472">Membrane</keyword>
<feature type="transmembrane region" description="Helical" evidence="2">
    <location>
        <begin position="245"/>
        <end position="273"/>
    </location>
</feature>
<evidence type="ECO:0000313" key="3">
    <source>
        <dbReference type="EMBL" id="CAI9720489.1"/>
    </source>
</evidence>
<reference evidence="3" key="1">
    <citation type="submission" date="2023-08" db="EMBL/GenBank/DDBJ databases">
        <authorList>
            <person name="Alioto T."/>
            <person name="Alioto T."/>
            <person name="Gomez Garrido J."/>
        </authorList>
    </citation>
    <scope>NUCLEOTIDE SEQUENCE</scope>
</reference>
<dbReference type="Proteomes" id="UP001162480">
    <property type="component" value="Chromosome 3"/>
</dbReference>
<feature type="compositionally biased region" description="Polar residues" evidence="1">
    <location>
        <begin position="19"/>
        <end position="48"/>
    </location>
</feature>
<sequence>MSGQYGPVLPPGFKRSHVNDNILTSSEGNVSSEDNLPTCSNNTSNSGESDFIDSEKMAHHPKKDTKVSSSWQQISSGDYRSACQKTPVSSLSQKEDNIVVRPIVRSSQKSKLSTYNVEESSSTPLKEHKIIGPQLSNMNTIETKASTCSSPDTFNNEPFPDANQSRCASSYDVFGPALPPDLIKDKAKDNCSVSEKPSTLIEDFSLIGPLPSEMFQQGMKDESISDDIEKRSLDMKDKLTKKVQIFFLSTFIILYPLLWHGIMFCFYLLFFYLSYYCFFFVSSSSYFCTNNLEWLLHTKPVLAIGFLVT</sequence>